<evidence type="ECO:0000313" key="2">
    <source>
        <dbReference type="EMBL" id="AIF99205.1"/>
    </source>
</evidence>
<dbReference type="GO" id="GO:0006313">
    <property type="term" value="P:DNA transposition"/>
    <property type="evidence" value="ECO:0007669"/>
    <property type="project" value="InterPro"/>
</dbReference>
<dbReference type="InterPro" id="IPR036515">
    <property type="entry name" value="Transposase_17_sf"/>
</dbReference>
<protein>
    <submittedName>
        <fullName evidence="2">Transposase</fullName>
    </submittedName>
</protein>
<reference evidence="2 3" key="1">
    <citation type="submission" date="2014-06" db="EMBL/GenBank/DDBJ databases">
        <title>Genomes of Alteromonas australica, a world apart.</title>
        <authorList>
            <person name="Gonzaga A."/>
            <person name="Lopez-Perez M."/>
            <person name="Rodriguez-Valera F."/>
        </authorList>
    </citation>
    <scope>NUCLEOTIDE SEQUENCE [LARGE SCALE GENOMIC DNA]</scope>
    <source>
        <strain evidence="2 3">H 17</strain>
    </source>
</reference>
<gene>
    <name evidence="2" type="ORF">EP13_11200</name>
</gene>
<proteinExistence type="predicted"/>
<dbReference type="Gene3D" id="3.30.70.1290">
    <property type="entry name" value="Transposase IS200-like"/>
    <property type="match status" value="1"/>
</dbReference>
<dbReference type="Proteomes" id="UP000056090">
    <property type="component" value="Chromosome"/>
</dbReference>
<dbReference type="AlphaFoldDB" id="A0A075P2J3"/>
<dbReference type="GO" id="GO:0004803">
    <property type="term" value="F:transposase activity"/>
    <property type="evidence" value="ECO:0007669"/>
    <property type="project" value="InterPro"/>
</dbReference>
<organism evidence="2 3">
    <name type="scientific">Alteromonas australica</name>
    <dbReference type="NCBI Taxonomy" id="589873"/>
    <lineage>
        <taxon>Bacteria</taxon>
        <taxon>Pseudomonadati</taxon>
        <taxon>Pseudomonadota</taxon>
        <taxon>Gammaproteobacteria</taxon>
        <taxon>Alteromonadales</taxon>
        <taxon>Alteromonadaceae</taxon>
        <taxon>Alteromonas/Salinimonas group</taxon>
        <taxon>Alteromonas</taxon>
    </lineage>
</organism>
<dbReference type="SUPFAM" id="SSF143422">
    <property type="entry name" value="Transposase IS200-like"/>
    <property type="match status" value="1"/>
</dbReference>
<dbReference type="SMART" id="SM01321">
    <property type="entry name" value="Y1_Tnp"/>
    <property type="match status" value="1"/>
</dbReference>
<dbReference type="PANTHER" id="PTHR34322:SF2">
    <property type="entry name" value="TRANSPOSASE IS200-LIKE DOMAIN-CONTAINING PROTEIN"/>
    <property type="match status" value="1"/>
</dbReference>
<dbReference type="EMBL" id="CP008849">
    <property type="protein sequence ID" value="AIF99205.1"/>
    <property type="molecule type" value="Genomic_DNA"/>
</dbReference>
<feature type="domain" description="Transposase IS200-like" evidence="1">
    <location>
        <begin position="12"/>
        <end position="190"/>
    </location>
</feature>
<accession>A0A075P2J3</accession>
<dbReference type="GO" id="GO:0003677">
    <property type="term" value="F:DNA binding"/>
    <property type="evidence" value="ECO:0007669"/>
    <property type="project" value="InterPro"/>
</dbReference>
<dbReference type="InterPro" id="IPR002686">
    <property type="entry name" value="Transposase_17"/>
</dbReference>
<evidence type="ECO:0000313" key="3">
    <source>
        <dbReference type="Proteomes" id="UP000056090"/>
    </source>
</evidence>
<evidence type="ECO:0000259" key="1">
    <source>
        <dbReference type="SMART" id="SM01321"/>
    </source>
</evidence>
<dbReference type="KEGG" id="aal:EP13_11200"/>
<keyword evidence="3" id="KW-1185">Reference proteome</keyword>
<dbReference type="PANTHER" id="PTHR34322">
    <property type="entry name" value="TRANSPOSASE, Y1_TNP DOMAIN-CONTAINING"/>
    <property type="match status" value="1"/>
</dbReference>
<name>A0A075P2J3_9ALTE</name>
<sequence>MPLPRKQLINLDNTTYYHCISRCVRRAYLCGKDSRSGKSYEHRKQWVENRSLTLSSIYAIDVCAYAVMSNHTHLVLNANKAQAQSWSIEEVLHRWHRLHKGTFLTRQFVNKSKRKLLTQHQLATIMETVEIYRKRLYDISWYMRHLNEYIARRANKEDDCTGRFWEGRFKSQALLDEASLLACMAYVDLNPMRAGLADKPEDSLHTSIRRRILAAKVGKQAKRLAPFVGSHSKNINQGIPFSLREYLLLVDYIGRKNRDSSPMNTPEYCESILERTGLLQVNWSELVYGIENKFASNISLPIAIRRLAS</sequence>
<dbReference type="eggNOG" id="COG1943">
    <property type="taxonomic scope" value="Bacteria"/>
</dbReference>